<gene>
    <name evidence="2" type="ORF">CERSUDRAFT_101469</name>
</gene>
<evidence type="ECO:0000256" key="1">
    <source>
        <dbReference type="SAM" id="MobiDB-lite"/>
    </source>
</evidence>
<dbReference type="AlphaFoldDB" id="M2QWN8"/>
<evidence type="ECO:0000313" key="3">
    <source>
        <dbReference type="Proteomes" id="UP000016930"/>
    </source>
</evidence>
<evidence type="ECO:0000313" key="2">
    <source>
        <dbReference type="EMBL" id="EMD30367.1"/>
    </source>
</evidence>
<dbReference type="HOGENOM" id="CLU_2721997_0_0_1"/>
<protein>
    <submittedName>
        <fullName evidence="2">Uncharacterized protein</fullName>
    </submittedName>
</protein>
<dbReference type="EMBL" id="KB446242">
    <property type="protein sequence ID" value="EMD30367.1"/>
    <property type="molecule type" value="Genomic_DNA"/>
</dbReference>
<organism evidence="2 3">
    <name type="scientific">Ceriporiopsis subvermispora (strain B)</name>
    <name type="common">White-rot fungus</name>
    <name type="synonym">Gelatoporia subvermispora</name>
    <dbReference type="NCBI Taxonomy" id="914234"/>
    <lineage>
        <taxon>Eukaryota</taxon>
        <taxon>Fungi</taxon>
        <taxon>Dikarya</taxon>
        <taxon>Basidiomycota</taxon>
        <taxon>Agaricomycotina</taxon>
        <taxon>Agaricomycetes</taxon>
        <taxon>Polyporales</taxon>
        <taxon>Gelatoporiaceae</taxon>
        <taxon>Gelatoporia</taxon>
    </lineage>
</organism>
<dbReference type="Proteomes" id="UP000016930">
    <property type="component" value="Unassembled WGS sequence"/>
</dbReference>
<keyword evidence="3" id="KW-1185">Reference proteome</keyword>
<reference evidence="2 3" key="1">
    <citation type="journal article" date="2012" name="Proc. Natl. Acad. Sci. U.S.A.">
        <title>Comparative genomics of Ceriporiopsis subvermispora and Phanerochaete chrysosporium provide insight into selective ligninolysis.</title>
        <authorList>
            <person name="Fernandez-Fueyo E."/>
            <person name="Ruiz-Duenas F.J."/>
            <person name="Ferreira P."/>
            <person name="Floudas D."/>
            <person name="Hibbett D.S."/>
            <person name="Canessa P."/>
            <person name="Larrondo L.F."/>
            <person name="James T.Y."/>
            <person name="Seelenfreund D."/>
            <person name="Lobos S."/>
            <person name="Polanco R."/>
            <person name="Tello M."/>
            <person name="Honda Y."/>
            <person name="Watanabe T."/>
            <person name="Watanabe T."/>
            <person name="Ryu J.S."/>
            <person name="Kubicek C.P."/>
            <person name="Schmoll M."/>
            <person name="Gaskell J."/>
            <person name="Hammel K.E."/>
            <person name="St John F.J."/>
            <person name="Vanden Wymelenberg A."/>
            <person name="Sabat G."/>
            <person name="Splinter BonDurant S."/>
            <person name="Syed K."/>
            <person name="Yadav J.S."/>
            <person name="Doddapaneni H."/>
            <person name="Subramanian V."/>
            <person name="Lavin J.L."/>
            <person name="Oguiza J.A."/>
            <person name="Perez G."/>
            <person name="Pisabarro A.G."/>
            <person name="Ramirez L."/>
            <person name="Santoyo F."/>
            <person name="Master E."/>
            <person name="Coutinho P.M."/>
            <person name="Henrissat B."/>
            <person name="Lombard V."/>
            <person name="Magnuson J.K."/>
            <person name="Kuees U."/>
            <person name="Hori C."/>
            <person name="Igarashi K."/>
            <person name="Samejima M."/>
            <person name="Held B.W."/>
            <person name="Barry K.W."/>
            <person name="LaButti K.M."/>
            <person name="Lapidus A."/>
            <person name="Lindquist E.A."/>
            <person name="Lucas S.M."/>
            <person name="Riley R."/>
            <person name="Salamov A.A."/>
            <person name="Hoffmeister D."/>
            <person name="Schwenk D."/>
            <person name="Hadar Y."/>
            <person name="Yarden O."/>
            <person name="de Vries R.P."/>
            <person name="Wiebenga A."/>
            <person name="Stenlid J."/>
            <person name="Eastwood D."/>
            <person name="Grigoriev I.V."/>
            <person name="Berka R.M."/>
            <person name="Blanchette R.A."/>
            <person name="Kersten P."/>
            <person name="Martinez A.T."/>
            <person name="Vicuna R."/>
            <person name="Cullen D."/>
        </authorList>
    </citation>
    <scope>NUCLEOTIDE SEQUENCE [LARGE SCALE GENOMIC DNA]</scope>
    <source>
        <strain evidence="2 3">B</strain>
    </source>
</reference>
<feature type="region of interest" description="Disordered" evidence="1">
    <location>
        <begin position="1"/>
        <end position="72"/>
    </location>
</feature>
<name>M2QWN8_CERS8</name>
<accession>M2QWN8</accession>
<feature type="compositionally biased region" description="Basic and acidic residues" evidence="1">
    <location>
        <begin position="1"/>
        <end position="18"/>
    </location>
</feature>
<sequence length="72" mass="7879">MEHGVHETKSERSVDNVDNKAAYLGSTSRREASRRRRRTDGRDGTPAPGPGCSSRAPDPARARTFEKATPGR</sequence>
<proteinExistence type="predicted"/>